<dbReference type="GO" id="GO:0006508">
    <property type="term" value="P:proteolysis"/>
    <property type="evidence" value="ECO:0007669"/>
    <property type="project" value="UniProtKB-KW"/>
</dbReference>
<feature type="compositionally biased region" description="Polar residues" evidence="11">
    <location>
        <begin position="85"/>
        <end position="100"/>
    </location>
</feature>
<keyword evidence="8 12" id="KW-1133">Transmembrane helix</keyword>
<dbReference type="PANTHER" id="PTHR42837">
    <property type="entry name" value="REGULATOR OF SIGMA-E PROTEASE RSEP"/>
    <property type="match status" value="1"/>
</dbReference>
<evidence type="ECO:0000256" key="9">
    <source>
        <dbReference type="ARBA" id="ARBA00023049"/>
    </source>
</evidence>
<evidence type="ECO:0000256" key="10">
    <source>
        <dbReference type="ARBA" id="ARBA00023136"/>
    </source>
</evidence>
<feature type="domain" description="PDZ" evidence="13">
    <location>
        <begin position="246"/>
        <end position="318"/>
    </location>
</feature>
<name>A0A948TFA8_9GAMM</name>
<feature type="transmembrane region" description="Helical" evidence="12">
    <location>
        <begin position="134"/>
        <end position="154"/>
    </location>
</feature>
<evidence type="ECO:0000256" key="7">
    <source>
        <dbReference type="ARBA" id="ARBA00022833"/>
    </source>
</evidence>
<evidence type="ECO:0000256" key="11">
    <source>
        <dbReference type="SAM" id="MobiDB-lite"/>
    </source>
</evidence>
<dbReference type="Gene3D" id="2.30.42.10">
    <property type="match status" value="2"/>
</dbReference>
<dbReference type="Pfam" id="PF17820">
    <property type="entry name" value="PDZ_6"/>
    <property type="match status" value="1"/>
</dbReference>
<comment type="similarity">
    <text evidence="3">Belongs to the peptidase M50B family.</text>
</comment>
<sequence length="574" mass="60806">MTAALWNFLFFLIVIAILITIHEAGHFYVARKCGVKVFRFSIGFGPVLLRKRGADGTEYVLSLIPLGGYVKMKGELGEEDDAEDSATSQGSARGQSSNATAQSGEYAFDTDFAHVRTGAYAGDSFAEQSLCKRALIVAAGPLANILLALVVYFLCNMIGMRTLQPVVGTVVPEGRAAMATLQEYDLITAVDGVEIRDWNDFSSELIPHLDQSVTLQVAGNLGEDSQREVVLNLQGLNVTPEMGLFSQLGMSPCVGKVSNKVATVESGSPADKAGLAVGDLIEAIDGKQTRSWSEITSAIMAAHDSTQAQVRFGWQQDAAGEYSAAAVSPVQQQPIIAESRGSERREGDRAIGGAVGQQQDAAASAAGAGADNDTQANTGAQEVHLSATPLQGRPLTLDINRNGDRFSVVVVPEWKVIGENGQGRLMIGIGAQVENLPGLFKEIRYGPVDAAIHAVTDTARMSMLIVSSIKQMVAGALSVKNIGGPIAIARVAGDSASVGLTPFLWFLATISINLAIFNLIPIPVLDGGQLLFFAYEKVTGRAPSPKVRFYLTMVGLSLILSLAFVAIFNDLMAL</sequence>
<dbReference type="InterPro" id="IPR036034">
    <property type="entry name" value="PDZ_sf"/>
</dbReference>
<keyword evidence="5 12" id="KW-0812">Transmembrane</keyword>
<feature type="region of interest" description="Disordered" evidence="11">
    <location>
        <begin position="80"/>
        <end position="100"/>
    </location>
</feature>
<feature type="transmembrane region" description="Helical" evidence="12">
    <location>
        <begin position="547"/>
        <end position="568"/>
    </location>
</feature>
<evidence type="ECO:0000256" key="6">
    <source>
        <dbReference type="ARBA" id="ARBA00022801"/>
    </source>
</evidence>
<dbReference type="AlphaFoldDB" id="A0A948TFA8"/>
<dbReference type="CDD" id="cd06163">
    <property type="entry name" value="S2P-M50_PDZ_RseP-like"/>
    <property type="match status" value="2"/>
</dbReference>
<evidence type="ECO:0000256" key="2">
    <source>
        <dbReference type="ARBA" id="ARBA00004141"/>
    </source>
</evidence>
<keyword evidence="4 14" id="KW-0645">Protease</keyword>
<feature type="region of interest" description="Disordered" evidence="11">
    <location>
        <begin position="354"/>
        <end position="375"/>
    </location>
</feature>
<dbReference type="EMBL" id="JAHLFE010000073">
    <property type="protein sequence ID" value="MBU3844005.1"/>
    <property type="molecule type" value="Genomic_DNA"/>
</dbReference>
<evidence type="ECO:0000256" key="5">
    <source>
        <dbReference type="ARBA" id="ARBA00022692"/>
    </source>
</evidence>
<dbReference type="SMART" id="SM00228">
    <property type="entry name" value="PDZ"/>
    <property type="match status" value="2"/>
</dbReference>
<dbReference type="InterPro" id="IPR041489">
    <property type="entry name" value="PDZ_6"/>
</dbReference>
<dbReference type="Pfam" id="PF02163">
    <property type="entry name" value="Peptidase_M50"/>
    <property type="match status" value="1"/>
</dbReference>
<keyword evidence="9" id="KW-0482">Metalloprotease</keyword>
<evidence type="ECO:0000256" key="12">
    <source>
        <dbReference type="SAM" id="Phobius"/>
    </source>
</evidence>
<dbReference type="InterPro" id="IPR008915">
    <property type="entry name" value="Peptidase_M50"/>
</dbReference>
<proteinExistence type="inferred from homology"/>
<evidence type="ECO:0000256" key="1">
    <source>
        <dbReference type="ARBA" id="ARBA00001947"/>
    </source>
</evidence>
<reference evidence="14" key="1">
    <citation type="journal article" date="2021" name="PeerJ">
        <title>Extensive microbial diversity within the chicken gut microbiome revealed by metagenomics and culture.</title>
        <authorList>
            <person name="Gilroy R."/>
            <person name="Ravi A."/>
            <person name="Getino M."/>
            <person name="Pursley I."/>
            <person name="Horton D.L."/>
            <person name="Alikhan N.F."/>
            <person name="Baker D."/>
            <person name="Gharbi K."/>
            <person name="Hall N."/>
            <person name="Watson M."/>
            <person name="Adriaenssens E.M."/>
            <person name="Foster-Nyarko E."/>
            <person name="Jarju S."/>
            <person name="Secka A."/>
            <person name="Antonio M."/>
            <person name="Oren A."/>
            <person name="Chaudhuri R.R."/>
            <person name="La Ragione R."/>
            <person name="Hildebrand F."/>
            <person name="Pallen M.J."/>
        </authorList>
    </citation>
    <scope>NUCLEOTIDE SEQUENCE</scope>
    <source>
        <strain evidence="14">378</strain>
    </source>
</reference>
<dbReference type="SUPFAM" id="SSF50156">
    <property type="entry name" value="PDZ domain-like"/>
    <property type="match status" value="2"/>
</dbReference>
<evidence type="ECO:0000313" key="14">
    <source>
        <dbReference type="EMBL" id="MBU3844005.1"/>
    </source>
</evidence>
<dbReference type="Proteomes" id="UP000733611">
    <property type="component" value="Unassembled WGS sequence"/>
</dbReference>
<feature type="transmembrane region" description="Helical" evidence="12">
    <location>
        <begin position="6"/>
        <end position="29"/>
    </location>
</feature>
<gene>
    <name evidence="14" type="ORF">H9847_03925</name>
</gene>
<dbReference type="InterPro" id="IPR001478">
    <property type="entry name" value="PDZ"/>
</dbReference>
<keyword evidence="7" id="KW-0862">Zinc</keyword>
<evidence type="ECO:0000259" key="13">
    <source>
        <dbReference type="SMART" id="SM00228"/>
    </source>
</evidence>
<comment type="caution">
    <text evidence="14">The sequence shown here is derived from an EMBL/GenBank/DDBJ whole genome shotgun (WGS) entry which is preliminary data.</text>
</comment>
<protein>
    <submittedName>
        <fullName evidence="14">Site-2 protease family protein</fullName>
    </submittedName>
</protein>
<dbReference type="InterPro" id="IPR004387">
    <property type="entry name" value="Pept_M50_Zn"/>
</dbReference>
<dbReference type="GO" id="GO:0004222">
    <property type="term" value="F:metalloendopeptidase activity"/>
    <property type="evidence" value="ECO:0007669"/>
    <property type="project" value="InterPro"/>
</dbReference>
<keyword evidence="10 12" id="KW-0472">Membrane</keyword>
<evidence type="ECO:0000256" key="3">
    <source>
        <dbReference type="ARBA" id="ARBA00007931"/>
    </source>
</evidence>
<comment type="cofactor">
    <cofactor evidence="1">
        <name>Zn(2+)</name>
        <dbReference type="ChEBI" id="CHEBI:29105"/>
    </cofactor>
</comment>
<reference evidence="14" key="2">
    <citation type="submission" date="2021-04" db="EMBL/GenBank/DDBJ databases">
        <authorList>
            <person name="Gilroy R."/>
        </authorList>
    </citation>
    <scope>NUCLEOTIDE SEQUENCE</scope>
    <source>
        <strain evidence="14">378</strain>
    </source>
</reference>
<feature type="transmembrane region" description="Helical" evidence="12">
    <location>
        <begin position="503"/>
        <end position="535"/>
    </location>
</feature>
<evidence type="ECO:0000256" key="4">
    <source>
        <dbReference type="ARBA" id="ARBA00022670"/>
    </source>
</evidence>
<keyword evidence="6" id="KW-0378">Hydrolase</keyword>
<comment type="subcellular location">
    <subcellularLocation>
        <location evidence="2">Membrane</location>
        <topology evidence="2">Multi-pass membrane protein</topology>
    </subcellularLocation>
</comment>
<feature type="compositionally biased region" description="Low complexity" evidence="11">
    <location>
        <begin position="356"/>
        <end position="370"/>
    </location>
</feature>
<dbReference type="GO" id="GO:0016020">
    <property type="term" value="C:membrane"/>
    <property type="evidence" value="ECO:0007669"/>
    <property type="project" value="UniProtKB-SubCell"/>
</dbReference>
<feature type="domain" description="PDZ" evidence="13">
    <location>
        <begin position="151"/>
        <end position="221"/>
    </location>
</feature>
<accession>A0A948TFA8</accession>
<organism evidence="14 15">
    <name type="scientific">Candidatus Anaerobiospirillum pullicola</name>
    <dbReference type="NCBI Taxonomy" id="2838451"/>
    <lineage>
        <taxon>Bacteria</taxon>
        <taxon>Pseudomonadati</taxon>
        <taxon>Pseudomonadota</taxon>
        <taxon>Gammaproteobacteria</taxon>
        <taxon>Aeromonadales</taxon>
        <taxon>Succinivibrionaceae</taxon>
        <taxon>Anaerobiospirillum</taxon>
    </lineage>
</organism>
<dbReference type="PANTHER" id="PTHR42837:SF2">
    <property type="entry name" value="MEMBRANE METALLOPROTEASE ARASP2, CHLOROPLASTIC-RELATED"/>
    <property type="match status" value="1"/>
</dbReference>
<evidence type="ECO:0000313" key="15">
    <source>
        <dbReference type="Proteomes" id="UP000733611"/>
    </source>
</evidence>
<evidence type="ECO:0000256" key="8">
    <source>
        <dbReference type="ARBA" id="ARBA00022989"/>
    </source>
</evidence>